<sequence>MIETADHLFCETMNILESESKIRGSLLEELTDIYDSTITTSKFKDQKFNMLVLDNLSDVINEDTLDNVRHLLGDRAYITERIKSRLDSNIFWSQPVSILAYLLAVEQPLALKELWPYAESEESLEIIYSDLGKKYHN</sequence>
<reference evidence="1 2" key="1">
    <citation type="submission" date="2016-08" db="EMBL/GenBank/DDBJ databases">
        <authorList>
            <person name="Seilhamer J.J."/>
        </authorList>
    </citation>
    <scope>NUCLEOTIDE SEQUENCE [LARGE SCALE GENOMIC DNA]</scope>
    <source>
        <strain evidence="1 2">KH-18-2</strain>
    </source>
</reference>
<accession>A0A2S3XCU2</accession>
<protein>
    <submittedName>
        <fullName evidence="1">Uncharacterized protein</fullName>
    </submittedName>
</protein>
<gene>
    <name evidence="1" type="ORF">BGP82_02845</name>
</gene>
<evidence type="ECO:0000313" key="2">
    <source>
        <dbReference type="Proteomes" id="UP000237378"/>
    </source>
</evidence>
<dbReference type="AlphaFoldDB" id="A0A2S3XCU2"/>
<dbReference type="Proteomes" id="UP000237378">
    <property type="component" value="Unassembled WGS sequence"/>
</dbReference>
<comment type="caution">
    <text evidence="1">The sequence shown here is derived from an EMBL/GenBank/DDBJ whole genome shotgun (WGS) entry which is preliminary data.</text>
</comment>
<reference evidence="1 2" key="2">
    <citation type="submission" date="2018-03" db="EMBL/GenBank/DDBJ databases">
        <title>Draft genome of Pseudomonas putida strain KH-18-2.</title>
        <authorList>
            <person name="Yoshizawa S."/>
            <person name="Khan N.H."/>
            <person name="Nishimura M."/>
            <person name="Chiura H.X."/>
            <person name="Ogura Y."/>
            <person name="Hayashi T."/>
            <person name="Kogure K."/>
        </authorList>
    </citation>
    <scope>NUCLEOTIDE SEQUENCE [LARGE SCALE GENOMIC DNA]</scope>
    <source>
        <strain evidence="1 2">KH-18-2</strain>
    </source>
</reference>
<dbReference type="EMBL" id="MING01000019">
    <property type="protein sequence ID" value="POG13405.1"/>
    <property type="molecule type" value="Genomic_DNA"/>
</dbReference>
<proteinExistence type="predicted"/>
<evidence type="ECO:0000313" key="1">
    <source>
        <dbReference type="EMBL" id="POG13405.1"/>
    </source>
</evidence>
<organism evidence="1 2">
    <name type="scientific">Pseudomonas putida</name>
    <name type="common">Arthrobacter siderocapsulatus</name>
    <dbReference type="NCBI Taxonomy" id="303"/>
    <lineage>
        <taxon>Bacteria</taxon>
        <taxon>Pseudomonadati</taxon>
        <taxon>Pseudomonadota</taxon>
        <taxon>Gammaproteobacteria</taxon>
        <taxon>Pseudomonadales</taxon>
        <taxon>Pseudomonadaceae</taxon>
        <taxon>Pseudomonas</taxon>
    </lineage>
</organism>
<name>A0A2S3XCU2_PSEPU</name>